<accession>A0A1T4W118</accession>
<organism evidence="3 4">
    <name type="scientific">Succinivibrio dextrinosolvens DSM 3072</name>
    <dbReference type="NCBI Taxonomy" id="1123324"/>
    <lineage>
        <taxon>Bacteria</taxon>
        <taxon>Pseudomonadati</taxon>
        <taxon>Pseudomonadota</taxon>
        <taxon>Gammaproteobacteria</taxon>
        <taxon>Aeromonadales</taxon>
        <taxon>Succinivibrionaceae</taxon>
        <taxon>Succinivibrio</taxon>
    </lineage>
</organism>
<gene>
    <name evidence="3" type="ORF">SAMN02745213_02381</name>
</gene>
<keyword evidence="4" id="KW-1185">Reference proteome</keyword>
<dbReference type="AlphaFoldDB" id="A0A1T4W118"/>
<dbReference type="PANTHER" id="PTHR33055">
    <property type="entry name" value="TRANSPOSASE FOR INSERTION SEQUENCE ELEMENT IS1111A"/>
    <property type="match status" value="1"/>
</dbReference>
<evidence type="ECO:0000259" key="2">
    <source>
        <dbReference type="Pfam" id="PF02371"/>
    </source>
</evidence>
<evidence type="ECO:0000256" key="1">
    <source>
        <dbReference type="SAM" id="Coils"/>
    </source>
</evidence>
<name>A0A1T4W118_9GAMM</name>
<dbReference type="Proteomes" id="UP000242432">
    <property type="component" value="Unassembled WGS sequence"/>
</dbReference>
<evidence type="ECO:0000313" key="3">
    <source>
        <dbReference type="EMBL" id="SKA70974.1"/>
    </source>
</evidence>
<dbReference type="GO" id="GO:0006313">
    <property type="term" value="P:DNA transposition"/>
    <property type="evidence" value="ECO:0007669"/>
    <property type="project" value="InterPro"/>
</dbReference>
<dbReference type="PANTHER" id="PTHR33055:SF3">
    <property type="entry name" value="PUTATIVE TRANSPOSASE FOR IS117-RELATED"/>
    <property type="match status" value="1"/>
</dbReference>
<dbReference type="InterPro" id="IPR047650">
    <property type="entry name" value="Transpos_IS110"/>
</dbReference>
<feature type="coiled-coil region" evidence="1">
    <location>
        <begin position="389"/>
        <end position="416"/>
    </location>
</feature>
<dbReference type="GO" id="GO:0003677">
    <property type="term" value="F:DNA binding"/>
    <property type="evidence" value="ECO:0007669"/>
    <property type="project" value="InterPro"/>
</dbReference>
<keyword evidence="1" id="KW-0175">Coiled coil</keyword>
<dbReference type="GO" id="GO:0004803">
    <property type="term" value="F:transposase activity"/>
    <property type="evidence" value="ECO:0007669"/>
    <property type="project" value="InterPro"/>
</dbReference>
<sequence length="474" mass="53584">MNTTNNLTTFANEINKVLVGLDLASKEIQLSLADLDGIEHDFKLSPKNFFKYITEPANQNYVFAMEACGGSNYWATLIQRLGAEVYIFPAKSCRNHNCSKNKDDRGDARGVRNALLIYKNYPESATFKPCIIRDEMNRQEMFLVKSYSDIKSNITATNRNLIAFLREQDALKGYSYEMTPSQTIRRIRDFISEYEHCKNKVSGLCSYLERQCAMLEMYAISLAGIENEFFEIYASTHHSCEKYLSVRGVGVPLAVAVSVYTQDNFDRFRNANSFVSFMQLVPVHHGTGGKNKVGKHSPEGNKILKALFYEGGNSLVVAHNKLISNNKFDDKKLDLKDKRLKIAYAKDIARQIFKVATDALLKSEPAQKLKNDPAQCNTSSEIDLSTSDKKIARNKISKFRSKLKKLENSIRSALVDPVLYEFLKDTAEEHLQSLLNSIKLKVNESTPWQNQIIAEIKSGAGYNEDSSVYEAALD</sequence>
<dbReference type="InterPro" id="IPR003346">
    <property type="entry name" value="Transposase_20"/>
</dbReference>
<dbReference type="RefSeq" id="WP_078929634.1">
    <property type="nucleotide sequence ID" value="NZ_FUXX01000085.1"/>
</dbReference>
<proteinExistence type="predicted"/>
<dbReference type="Pfam" id="PF02371">
    <property type="entry name" value="Transposase_20"/>
    <property type="match status" value="1"/>
</dbReference>
<dbReference type="EMBL" id="FUXX01000085">
    <property type="protein sequence ID" value="SKA70974.1"/>
    <property type="molecule type" value="Genomic_DNA"/>
</dbReference>
<reference evidence="4" key="1">
    <citation type="submission" date="2017-02" db="EMBL/GenBank/DDBJ databases">
        <authorList>
            <person name="Varghese N."/>
            <person name="Submissions S."/>
        </authorList>
    </citation>
    <scope>NUCLEOTIDE SEQUENCE [LARGE SCALE GENOMIC DNA]</scope>
    <source>
        <strain evidence="4">DSM 3072</strain>
    </source>
</reference>
<protein>
    <submittedName>
        <fullName evidence="3">Transposase</fullName>
    </submittedName>
</protein>
<evidence type="ECO:0000313" key="4">
    <source>
        <dbReference type="Proteomes" id="UP000242432"/>
    </source>
</evidence>
<feature type="domain" description="Transposase IS116/IS110/IS902 C-terminal" evidence="2">
    <location>
        <begin position="244"/>
        <end position="322"/>
    </location>
</feature>